<dbReference type="RefSeq" id="WP_048377395.1">
    <property type="nucleotide sequence ID" value="NZ_JACAQH010000004.1"/>
</dbReference>
<sequence length="168" mass="19293">MFEKDQIVLVDTNVILEAHRVTCWNTLASYFRLATVETVVEETQTGFQNRSPAQTIQLAPLRGSFHHIENITNEARAQFALDNPNVLLDPGERDLIIYARSLDPKTTWFLNSPDMAAVRYCHHSKWLDRLVSLEAMNKHISAHTTSNLRDNFSENWLSVRKTKLLLGM</sequence>
<organism evidence="1 2">
    <name type="scientific">Pseudomonas tolaasii</name>
    <dbReference type="NCBI Taxonomy" id="29442"/>
    <lineage>
        <taxon>Bacteria</taxon>
        <taxon>Pseudomonadati</taxon>
        <taxon>Pseudomonadota</taxon>
        <taxon>Gammaproteobacteria</taxon>
        <taxon>Pseudomonadales</taxon>
        <taxon>Pseudomonadaceae</taxon>
        <taxon>Pseudomonas</taxon>
    </lineage>
</organism>
<evidence type="ECO:0000313" key="1">
    <source>
        <dbReference type="EMBL" id="NWD39726.1"/>
    </source>
</evidence>
<comment type="caution">
    <text evidence="1">The sequence shown here is derived from an EMBL/GenBank/DDBJ whole genome shotgun (WGS) entry which is preliminary data.</text>
</comment>
<dbReference type="EMBL" id="JACAQK010000030">
    <property type="protein sequence ID" value="NWD39726.1"/>
    <property type="molecule type" value="Genomic_DNA"/>
</dbReference>
<reference evidence="1 2" key="1">
    <citation type="submission" date="2020-04" db="EMBL/GenBank/DDBJ databases">
        <title>Molecular characterization of pseudomonads from Agaricus bisporus reveal novel blotch 2 pathogens in Western Europe.</title>
        <authorList>
            <person name="Taparia T."/>
            <person name="Krijger M."/>
            <person name="Haynes E."/>
            <person name="Elpinstone J.G."/>
            <person name="Noble R."/>
            <person name="Van Der Wolf J."/>
        </authorList>
    </citation>
    <scope>NUCLEOTIDE SEQUENCE [LARGE SCALE GENOMIC DNA]</scope>
    <source>
        <strain evidence="1 2">IPO3746</strain>
    </source>
</reference>
<protein>
    <recommendedName>
        <fullName evidence="3">PIN domain-containing protein</fullName>
    </recommendedName>
</protein>
<dbReference type="AlphaFoldDB" id="A0A7Y8DSJ8"/>
<evidence type="ECO:0000313" key="2">
    <source>
        <dbReference type="Proteomes" id="UP000549134"/>
    </source>
</evidence>
<proteinExistence type="predicted"/>
<dbReference type="Proteomes" id="UP000549134">
    <property type="component" value="Unassembled WGS sequence"/>
</dbReference>
<name>A0A7Y8DSJ8_PSETO</name>
<gene>
    <name evidence="1" type="ORF">HX787_28090</name>
</gene>
<accession>A0A7Y8DSJ8</accession>
<evidence type="ECO:0008006" key="3">
    <source>
        <dbReference type="Google" id="ProtNLM"/>
    </source>
</evidence>